<dbReference type="KEGG" id="pry:Prubr_49710"/>
<dbReference type="EMBL" id="AP023359">
    <property type="protein sequence ID" value="BCJ67950.1"/>
    <property type="molecule type" value="Genomic_DNA"/>
</dbReference>
<keyword evidence="3" id="KW-1185">Reference proteome</keyword>
<evidence type="ECO:0000313" key="3">
    <source>
        <dbReference type="Proteomes" id="UP000680866"/>
    </source>
</evidence>
<organism evidence="2 3">
    <name type="scientific">Polymorphospora rubra</name>
    <dbReference type="NCBI Taxonomy" id="338584"/>
    <lineage>
        <taxon>Bacteria</taxon>
        <taxon>Bacillati</taxon>
        <taxon>Actinomycetota</taxon>
        <taxon>Actinomycetes</taxon>
        <taxon>Micromonosporales</taxon>
        <taxon>Micromonosporaceae</taxon>
        <taxon>Polymorphospora</taxon>
    </lineage>
</organism>
<sequence>MINFRYHVVSLTAVFLALAIGLVVGTAALNGPVADQLNDTVNGLRKDNQQLRETVSSLQREVDLEEDFVAEAAPVMLAGKLTDRRVALVVLPSGQDHVEGVTAMLETAGASVTGRIDVLDKFVDPENGTELLELATRALPTSVPAADLPRNSNGVETSAALLANVLLERPQGTPPVVEADVKSVLSAYRTAGYINADEQIGTPAQGVLLVTGQPYVDRDFAKKDSAVVTIAAQFDRVGPLVVAGTGASGGNVVAVVRGDPTLSKTISTIDHANTLQGQLVTVLALAEQFMFNRAGQYGVNSGAAGLVPKMTE</sequence>
<dbReference type="GO" id="GO:0016020">
    <property type="term" value="C:membrane"/>
    <property type="evidence" value="ECO:0007669"/>
    <property type="project" value="InterPro"/>
</dbReference>
<keyword evidence="1" id="KW-0175">Coiled coil</keyword>
<dbReference type="Proteomes" id="UP000680866">
    <property type="component" value="Chromosome"/>
</dbReference>
<dbReference type="GO" id="GO:0055070">
    <property type="term" value="P:copper ion homeostasis"/>
    <property type="evidence" value="ECO:0007669"/>
    <property type="project" value="InterPro"/>
</dbReference>
<name>A0A810N4T2_9ACTN</name>
<evidence type="ECO:0000256" key="1">
    <source>
        <dbReference type="SAM" id="Coils"/>
    </source>
</evidence>
<reference evidence="2" key="1">
    <citation type="submission" date="2020-08" db="EMBL/GenBank/DDBJ databases">
        <title>Whole genome shotgun sequence of Polymorphospora rubra NBRC 101157.</title>
        <authorList>
            <person name="Komaki H."/>
            <person name="Tamura T."/>
        </authorList>
    </citation>
    <scope>NUCLEOTIDE SEQUENCE</scope>
    <source>
        <strain evidence="2">NBRC 101157</strain>
    </source>
</reference>
<feature type="coiled-coil region" evidence="1">
    <location>
        <begin position="34"/>
        <end position="61"/>
    </location>
</feature>
<accession>A0A810N4T2</accession>
<proteinExistence type="predicted"/>
<dbReference type="InterPro" id="IPR021522">
    <property type="entry name" value="MctB"/>
</dbReference>
<protein>
    <recommendedName>
        <fullName evidence="4">Channel-forming protein</fullName>
    </recommendedName>
</protein>
<evidence type="ECO:0008006" key="4">
    <source>
        <dbReference type="Google" id="ProtNLM"/>
    </source>
</evidence>
<dbReference type="RefSeq" id="WP_212817201.1">
    <property type="nucleotide sequence ID" value="NZ_AP023359.1"/>
</dbReference>
<dbReference type="Pfam" id="PF11382">
    <property type="entry name" value="MctB"/>
    <property type="match status" value="1"/>
</dbReference>
<dbReference type="AlphaFoldDB" id="A0A810N4T2"/>
<evidence type="ECO:0000313" key="2">
    <source>
        <dbReference type="EMBL" id="BCJ67950.1"/>
    </source>
</evidence>
<gene>
    <name evidence="2" type="ORF">Prubr_49710</name>
</gene>